<reference evidence="1" key="1">
    <citation type="submission" date="2015-04" db="UniProtKB">
        <authorList>
            <consortium name="EnsemblPlants"/>
        </authorList>
    </citation>
    <scope>IDENTIFICATION</scope>
    <source>
        <strain evidence="1">SL10</strain>
    </source>
</reference>
<protein>
    <recommendedName>
        <fullName evidence="3">hAT-like transposase RNase-H fold domain-containing protein</fullName>
    </recommendedName>
</protein>
<dbReference type="Proteomes" id="UP000006591">
    <property type="component" value="Chromosome 6"/>
</dbReference>
<name>A0A0E0HT14_ORYNI</name>
<reference evidence="1" key="2">
    <citation type="submission" date="2018-04" db="EMBL/GenBank/DDBJ databases">
        <title>OnivRS2 (Oryza nivara Reference Sequence Version 2).</title>
        <authorList>
            <person name="Zhang J."/>
            <person name="Kudrna D."/>
            <person name="Lee S."/>
            <person name="Talag J."/>
            <person name="Rajasekar S."/>
            <person name="Welchert J."/>
            <person name="Hsing Y.-I."/>
            <person name="Wing R.A."/>
        </authorList>
    </citation>
    <scope>NUCLEOTIDE SEQUENCE [LARGE SCALE GENOMIC DNA]</scope>
    <source>
        <strain evidence="1">SL10</strain>
    </source>
</reference>
<dbReference type="OMA" id="FCCSTNE"/>
<sequence>MGERKNFERMIRNAFCPQYTQVSRKTTKNFIVSLYRSRLDELKRLFSIVSFSFVVTSDIWTSKHQRTSSLEVVEAAFISIGDAVGLDYSEAYQHARDELFRVFRLYQTKLSVACWVPEETTQKK</sequence>
<dbReference type="AlphaFoldDB" id="A0A0E0HT14"/>
<keyword evidence="2" id="KW-1185">Reference proteome</keyword>
<proteinExistence type="predicted"/>
<dbReference type="HOGENOM" id="CLU_1752523_0_0_1"/>
<dbReference type="EnsemblPlants" id="ONIVA06G23570.1">
    <property type="protein sequence ID" value="ONIVA06G23570.1"/>
    <property type="gene ID" value="ONIVA06G23570"/>
</dbReference>
<organism evidence="1">
    <name type="scientific">Oryza nivara</name>
    <name type="common">Indian wild rice</name>
    <name type="synonym">Oryza sativa f. spontanea</name>
    <dbReference type="NCBI Taxonomy" id="4536"/>
    <lineage>
        <taxon>Eukaryota</taxon>
        <taxon>Viridiplantae</taxon>
        <taxon>Streptophyta</taxon>
        <taxon>Embryophyta</taxon>
        <taxon>Tracheophyta</taxon>
        <taxon>Spermatophyta</taxon>
        <taxon>Magnoliopsida</taxon>
        <taxon>Liliopsida</taxon>
        <taxon>Poales</taxon>
        <taxon>Poaceae</taxon>
        <taxon>BOP clade</taxon>
        <taxon>Oryzoideae</taxon>
        <taxon>Oryzeae</taxon>
        <taxon>Oryzinae</taxon>
        <taxon>Oryza</taxon>
    </lineage>
</organism>
<evidence type="ECO:0000313" key="2">
    <source>
        <dbReference type="Proteomes" id="UP000006591"/>
    </source>
</evidence>
<evidence type="ECO:0008006" key="3">
    <source>
        <dbReference type="Google" id="ProtNLM"/>
    </source>
</evidence>
<dbReference type="Gramene" id="ONIVA06G23570.1">
    <property type="protein sequence ID" value="ONIVA06G23570.1"/>
    <property type="gene ID" value="ONIVA06G23570"/>
</dbReference>
<accession>A0A0E0HT14</accession>
<evidence type="ECO:0000313" key="1">
    <source>
        <dbReference type="EnsemblPlants" id="ONIVA06G23570.1"/>
    </source>
</evidence>